<feature type="region of interest" description="Disordered" evidence="1">
    <location>
        <begin position="1"/>
        <end position="34"/>
    </location>
</feature>
<name>A0AA38VTU7_9PEZI</name>
<proteinExistence type="predicted"/>
<keyword evidence="2" id="KW-1133">Transmembrane helix</keyword>
<keyword evidence="4" id="KW-1185">Reference proteome</keyword>
<dbReference type="AlphaFoldDB" id="A0AA38VTU7"/>
<reference evidence="3" key="1">
    <citation type="submission" date="2022-07" db="EMBL/GenBank/DDBJ databases">
        <title>Fungi with potential for degradation of polypropylene.</title>
        <authorList>
            <person name="Gostincar C."/>
        </authorList>
    </citation>
    <scope>NUCLEOTIDE SEQUENCE</scope>
    <source>
        <strain evidence="3">EXF-13287</strain>
    </source>
</reference>
<feature type="compositionally biased region" description="Basic and acidic residues" evidence="1">
    <location>
        <begin position="1"/>
        <end position="10"/>
    </location>
</feature>
<evidence type="ECO:0000313" key="4">
    <source>
        <dbReference type="Proteomes" id="UP001174691"/>
    </source>
</evidence>
<accession>A0AA38VTU7</accession>
<feature type="transmembrane region" description="Helical" evidence="2">
    <location>
        <begin position="44"/>
        <end position="66"/>
    </location>
</feature>
<dbReference type="Proteomes" id="UP001174691">
    <property type="component" value="Unassembled WGS sequence"/>
</dbReference>
<evidence type="ECO:0000256" key="2">
    <source>
        <dbReference type="SAM" id="Phobius"/>
    </source>
</evidence>
<comment type="caution">
    <text evidence="3">The sequence shown here is derived from an EMBL/GenBank/DDBJ whole genome shotgun (WGS) entry which is preliminary data.</text>
</comment>
<keyword evidence="2" id="KW-0472">Membrane</keyword>
<evidence type="ECO:0000256" key="1">
    <source>
        <dbReference type="SAM" id="MobiDB-lite"/>
    </source>
</evidence>
<sequence length="774" mass="86183">MAEQQYRDEPEALNEPHTTAEDATDAAEIEPRWKQDSKPGRRIFSVRNIAIAAVSVALLVTGVVLLTRHSTTPRARPVPSAGHSKSNQVKQKHAVSYHLDFPALYPDITSEAGSECRAAWASLVAVPCHDKVFDRSTDNGTFRPLGWDPLYVLPKICQTGCQAALEDAYRQVSAQCTSDDRFVLDGYHGMFNPSYLEAGPAAAVGMLLRRTQHLCRSSPFGDSDYQYCPAELYDRFAVVDGLNAEHNLFKGVARFVHETDRRRTEPPRWKSGTRGSGTYSYRYNFHVRKQSYGPGPGETSCDWCIFDYLNRTLNSWTPGAVTNPDTGEQVSLPEFIRRVRTAGERCSPTLWWSNTYKTGIERYRSAGLLSADWETAQPSGDLSYLILNGPSLGDSPVAEIHAELQRLYSNEFLADWTESDSNTYSLQASRVCLMTLKQHYTSAGCFINLSRDELSRLLDPKEKRLRSAYCGEPCTKALDTFAASACDSPRLIPSVREFADQYRRAREQRETYCGAVGQESWAWDCGAALLNGGKASWAIDGLPATPTLLAEIGRAVDELEAEKPVPEELREALAGDAHRLPSGAPREARGLERRWLRDLGTGICAGCVWDWLAGPNRSEVMRGAESVAGYVEFARRYHAFCTSRGATWMGGVPYGDDPVVWRVKDEFGRVMRYIESPKTGFHQGWVYGVNEANGQVSVYGANTRGNVPGVHVGSLWHVLQAARAQEARDKGEWERWSAEEEEHRQKADSEIWEVSWGSVSYIGPKGGLEEKADS</sequence>
<organism evidence="3 4">
    <name type="scientific">Coniochaeta hoffmannii</name>
    <dbReference type="NCBI Taxonomy" id="91930"/>
    <lineage>
        <taxon>Eukaryota</taxon>
        <taxon>Fungi</taxon>
        <taxon>Dikarya</taxon>
        <taxon>Ascomycota</taxon>
        <taxon>Pezizomycotina</taxon>
        <taxon>Sordariomycetes</taxon>
        <taxon>Sordariomycetidae</taxon>
        <taxon>Coniochaetales</taxon>
        <taxon>Coniochaetaceae</taxon>
        <taxon>Coniochaeta</taxon>
    </lineage>
</organism>
<evidence type="ECO:0000313" key="3">
    <source>
        <dbReference type="EMBL" id="KAJ9165271.1"/>
    </source>
</evidence>
<keyword evidence="2" id="KW-0812">Transmembrane</keyword>
<dbReference type="EMBL" id="JANBVN010000005">
    <property type="protein sequence ID" value="KAJ9165271.1"/>
    <property type="molecule type" value="Genomic_DNA"/>
</dbReference>
<gene>
    <name evidence="3" type="ORF">NKR19_g633</name>
</gene>
<protein>
    <submittedName>
        <fullName evidence="3">Uncharacterized protein</fullName>
    </submittedName>
</protein>